<protein>
    <recommendedName>
        <fullName evidence="2">protein-serine/threonine phosphatase</fullName>
        <ecNumber evidence="2">3.1.3.16</ecNumber>
    </recommendedName>
</protein>
<evidence type="ECO:0000256" key="1">
    <source>
        <dbReference type="ARBA" id="ARBA00001936"/>
    </source>
</evidence>
<evidence type="ECO:0000256" key="6">
    <source>
        <dbReference type="ARBA" id="ARBA00023211"/>
    </source>
</evidence>
<keyword evidence="6" id="KW-0464">Manganese</keyword>
<proteinExistence type="predicted"/>
<evidence type="ECO:0000256" key="8">
    <source>
        <dbReference type="ARBA" id="ARBA00048336"/>
    </source>
</evidence>
<evidence type="ECO:0000256" key="4">
    <source>
        <dbReference type="ARBA" id="ARBA00022801"/>
    </source>
</evidence>
<dbReference type="InterPro" id="IPR036457">
    <property type="entry name" value="PPM-type-like_dom_sf"/>
</dbReference>
<dbReference type="InterPro" id="IPR001932">
    <property type="entry name" value="PPM-type_phosphatase-like_dom"/>
</dbReference>
<comment type="cofactor">
    <cofactor evidence="1">
        <name>Mn(2+)</name>
        <dbReference type="ChEBI" id="CHEBI:29035"/>
    </cofactor>
</comment>
<dbReference type="GeneID" id="64116106"/>
<dbReference type="OrthoDB" id="9801841at2"/>
<dbReference type="GO" id="GO:0046872">
    <property type="term" value="F:metal ion binding"/>
    <property type="evidence" value="ECO:0007669"/>
    <property type="project" value="UniProtKB-KW"/>
</dbReference>
<feature type="domain" description="PPM-type phosphatase" evidence="9">
    <location>
        <begin position="3"/>
        <end position="243"/>
    </location>
</feature>
<dbReference type="FunFam" id="3.60.40.10:FF:000002">
    <property type="entry name" value="Serine/threonine phosphatase stp"/>
    <property type="match status" value="1"/>
</dbReference>
<organism evidence="10 11">
    <name type="scientific">Mammaliicoccus vitulinus</name>
    <dbReference type="NCBI Taxonomy" id="71237"/>
    <lineage>
        <taxon>Bacteria</taxon>
        <taxon>Bacillati</taxon>
        <taxon>Bacillota</taxon>
        <taxon>Bacilli</taxon>
        <taxon>Bacillales</taxon>
        <taxon>Staphylococcaceae</taxon>
        <taxon>Mammaliicoccus</taxon>
    </lineage>
</organism>
<dbReference type="InterPro" id="IPR015655">
    <property type="entry name" value="PP2C"/>
</dbReference>
<reference evidence="10 11" key="1">
    <citation type="journal article" date="2016" name="Front. Microbiol.">
        <title>Comprehensive Phylogenetic Analysis of Bovine Non-aureus Staphylococci Species Based on Whole-Genome Sequencing.</title>
        <authorList>
            <person name="Naushad S."/>
            <person name="Barkema H.W."/>
            <person name="Luby C."/>
            <person name="Condas L.A."/>
            <person name="Nobrega D.B."/>
            <person name="Carson D.A."/>
            <person name="De Buck J."/>
        </authorList>
    </citation>
    <scope>NUCLEOTIDE SEQUENCE [LARGE SCALE GENOMIC DNA]</scope>
    <source>
        <strain evidence="10 11">SNUC 2204</strain>
    </source>
</reference>
<keyword evidence="4" id="KW-0378">Hydrolase</keyword>
<dbReference type="PROSITE" id="PS51746">
    <property type="entry name" value="PPM_2"/>
    <property type="match status" value="1"/>
</dbReference>
<accession>A0A2T4PRP2</accession>
<dbReference type="SUPFAM" id="SSF81606">
    <property type="entry name" value="PP2C-like"/>
    <property type="match status" value="1"/>
</dbReference>
<dbReference type="PANTHER" id="PTHR13832">
    <property type="entry name" value="PROTEIN PHOSPHATASE 2C"/>
    <property type="match status" value="1"/>
</dbReference>
<evidence type="ECO:0000259" key="9">
    <source>
        <dbReference type="PROSITE" id="PS51746"/>
    </source>
</evidence>
<evidence type="ECO:0000256" key="7">
    <source>
        <dbReference type="ARBA" id="ARBA00047761"/>
    </source>
</evidence>
<evidence type="ECO:0000256" key="5">
    <source>
        <dbReference type="ARBA" id="ARBA00022912"/>
    </source>
</evidence>
<keyword evidence="5" id="KW-0904">Protein phosphatase</keyword>
<dbReference type="Gene3D" id="3.60.40.10">
    <property type="entry name" value="PPM-type phosphatase domain"/>
    <property type="match status" value="1"/>
</dbReference>
<evidence type="ECO:0000256" key="3">
    <source>
        <dbReference type="ARBA" id="ARBA00022723"/>
    </source>
</evidence>
<comment type="catalytic activity">
    <reaction evidence="7">
        <text>O-phospho-L-seryl-[protein] + H2O = L-seryl-[protein] + phosphate</text>
        <dbReference type="Rhea" id="RHEA:20629"/>
        <dbReference type="Rhea" id="RHEA-COMP:9863"/>
        <dbReference type="Rhea" id="RHEA-COMP:11604"/>
        <dbReference type="ChEBI" id="CHEBI:15377"/>
        <dbReference type="ChEBI" id="CHEBI:29999"/>
        <dbReference type="ChEBI" id="CHEBI:43474"/>
        <dbReference type="ChEBI" id="CHEBI:83421"/>
        <dbReference type="EC" id="3.1.3.16"/>
    </reaction>
</comment>
<dbReference type="RefSeq" id="WP_107537100.1">
    <property type="nucleotide sequence ID" value="NZ_BMDF01000002.1"/>
</dbReference>
<sequence length="248" mass="28124">MMEARFFTDVGQFREQNEDAAGIYTNQTGQVLLVICDGMGGHAAGEVASQFVNNSLKDRFEEENYIEYDHAEDWLKSNLADINRQLYNESMDNEAYKGMGTTCVCVLVYEKDIVVANIGDSRAYLVNSREMMQLTNDHTFVNHLVTIGEITKEEAFTHPQRNIITKVMGTDKRVKPDVFYYNTKFYDYLLLNSDGLTDYLHEEDVQQIIMSHIGSTDDIGETLIEETIEAEGKDNISLVLCPLEGGKI</sequence>
<name>A0A2T4PRP2_9STAP</name>
<dbReference type="NCBIfam" id="NF033484">
    <property type="entry name" value="Stp1_PP2C_phos"/>
    <property type="match status" value="1"/>
</dbReference>
<dbReference type="Pfam" id="PF13672">
    <property type="entry name" value="PP2C_2"/>
    <property type="match status" value="1"/>
</dbReference>
<evidence type="ECO:0000256" key="2">
    <source>
        <dbReference type="ARBA" id="ARBA00013081"/>
    </source>
</evidence>
<evidence type="ECO:0000313" key="11">
    <source>
        <dbReference type="Proteomes" id="UP000241209"/>
    </source>
</evidence>
<dbReference type="PANTHER" id="PTHR13832:SF860">
    <property type="entry name" value="PROTEIN PHOSPHATASE PHPP"/>
    <property type="match status" value="1"/>
</dbReference>
<dbReference type="GO" id="GO:0004722">
    <property type="term" value="F:protein serine/threonine phosphatase activity"/>
    <property type="evidence" value="ECO:0007669"/>
    <property type="project" value="UniProtKB-EC"/>
</dbReference>
<evidence type="ECO:0000313" key="10">
    <source>
        <dbReference type="EMBL" id="PTI28861.1"/>
    </source>
</evidence>
<dbReference type="AlphaFoldDB" id="A0A2T4PRP2"/>
<comment type="caution">
    <text evidence="10">The sequence shown here is derived from an EMBL/GenBank/DDBJ whole genome shotgun (WGS) entry which is preliminary data.</text>
</comment>
<gene>
    <name evidence="10" type="ORF">BU072_10390</name>
</gene>
<dbReference type="STRING" id="1167632.GCA_000286335_00855"/>
<dbReference type="EC" id="3.1.3.16" evidence="2"/>
<dbReference type="CDD" id="cd00143">
    <property type="entry name" value="PP2Cc"/>
    <property type="match status" value="1"/>
</dbReference>
<dbReference type="Proteomes" id="UP000241209">
    <property type="component" value="Unassembled WGS sequence"/>
</dbReference>
<comment type="catalytic activity">
    <reaction evidence="8">
        <text>O-phospho-L-threonyl-[protein] + H2O = L-threonyl-[protein] + phosphate</text>
        <dbReference type="Rhea" id="RHEA:47004"/>
        <dbReference type="Rhea" id="RHEA-COMP:11060"/>
        <dbReference type="Rhea" id="RHEA-COMP:11605"/>
        <dbReference type="ChEBI" id="CHEBI:15377"/>
        <dbReference type="ChEBI" id="CHEBI:30013"/>
        <dbReference type="ChEBI" id="CHEBI:43474"/>
        <dbReference type="ChEBI" id="CHEBI:61977"/>
        <dbReference type="EC" id="3.1.3.16"/>
    </reaction>
</comment>
<dbReference type="SMART" id="SM00331">
    <property type="entry name" value="PP2C_SIG"/>
    <property type="match status" value="1"/>
</dbReference>
<keyword evidence="3" id="KW-0479">Metal-binding</keyword>
<dbReference type="SMART" id="SM00332">
    <property type="entry name" value="PP2Cc"/>
    <property type="match status" value="1"/>
</dbReference>
<dbReference type="EMBL" id="PZFK01000022">
    <property type="protein sequence ID" value="PTI28861.1"/>
    <property type="molecule type" value="Genomic_DNA"/>
</dbReference>